<feature type="compositionally biased region" description="Polar residues" evidence="1">
    <location>
        <begin position="510"/>
        <end position="525"/>
    </location>
</feature>
<dbReference type="InterPro" id="IPR029480">
    <property type="entry name" value="Transpos_assoc"/>
</dbReference>
<evidence type="ECO:0000259" key="2">
    <source>
        <dbReference type="Pfam" id="PF13963"/>
    </source>
</evidence>
<organism evidence="3 4">
    <name type="scientific">Coptis chinensis</name>
    <dbReference type="NCBI Taxonomy" id="261450"/>
    <lineage>
        <taxon>Eukaryota</taxon>
        <taxon>Viridiplantae</taxon>
        <taxon>Streptophyta</taxon>
        <taxon>Embryophyta</taxon>
        <taxon>Tracheophyta</taxon>
        <taxon>Spermatophyta</taxon>
        <taxon>Magnoliopsida</taxon>
        <taxon>Ranunculales</taxon>
        <taxon>Ranunculaceae</taxon>
        <taxon>Coptidoideae</taxon>
        <taxon>Coptis</taxon>
    </lineage>
</organism>
<name>A0A835HWP2_9MAGN</name>
<keyword evidence="4" id="KW-1185">Reference proteome</keyword>
<protein>
    <recommendedName>
        <fullName evidence="2">Transposase-associated domain-containing protein</fullName>
    </recommendedName>
</protein>
<dbReference type="Pfam" id="PF13963">
    <property type="entry name" value="Transpos_assoc"/>
    <property type="match status" value="1"/>
</dbReference>
<feature type="domain" description="Transposase-associated" evidence="2">
    <location>
        <begin position="4"/>
        <end position="71"/>
    </location>
</feature>
<gene>
    <name evidence="3" type="ORF">IFM89_017920</name>
</gene>
<sequence length="607" mass="68591">MKEAVGSDAYLDGIESFLEFMRDSLGKGTWSSCPCAKCCNVHGMVDPKTIFVRLVRYGFDESYTTWYFHGESFVNNVGNFEPFGSSSHNSPEDTYPQEINFVNEELRTVQLDDLDECVDRISSDEDFNVDEIRELTNEKPLNKKGIYRLSNVQYEQVRRWVLQCSKLSIPWENVGVSAKCVFVEIHRIGYVGTGEHRGSSPSDSQVFGGGGSCVSSKGKKKVEFDSDGQPVRDGSKEFSSLLGGTTKTHCPISYESFKNVPSPTKNIIWSSVVKEYNVDDAYKKINLKKVAKSFREFKHRLRVKYYDKYDNGVDRKRNCPTGVKLEEWEKFVDNESKPSRKLMRTKGKTAREAVKALHTSGRRGAARIVHDMKSKNPNVKVTRTDSYMAIHTHKDGSFIAPERMERIKAIIEDDPASVNLDLDHDLVAQVCGPDKFGRVLGMSVGISKTSLASSAPAKEQLCQQKQQHSMLEERFGSLERQMVTITKILLETREEVAGQQSHRRIVADSLATSNARDPTRSQSHGDSSRGMELCELINMHREVVAKGRVIRANIILDATLDTPMDIYNVCVCLVIDRTERLFGSKRTFGELHLPTAVKWPKDFTRFL</sequence>
<dbReference type="OrthoDB" id="1742375at2759"/>
<dbReference type="PANTHER" id="PTHR33144">
    <property type="entry name" value="OS10G0409366 PROTEIN-RELATED"/>
    <property type="match status" value="1"/>
</dbReference>
<reference evidence="3 4" key="1">
    <citation type="submission" date="2020-10" db="EMBL/GenBank/DDBJ databases">
        <title>The Coptis chinensis genome and diversification of protoberbering-type alkaloids.</title>
        <authorList>
            <person name="Wang B."/>
            <person name="Shu S."/>
            <person name="Song C."/>
            <person name="Liu Y."/>
        </authorList>
    </citation>
    <scope>NUCLEOTIDE SEQUENCE [LARGE SCALE GENOMIC DNA]</scope>
    <source>
        <strain evidence="3">HL-2020</strain>
        <tissue evidence="3">Leaf</tissue>
    </source>
</reference>
<dbReference type="EMBL" id="JADFTS010000005">
    <property type="protein sequence ID" value="KAF9605577.1"/>
    <property type="molecule type" value="Genomic_DNA"/>
</dbReference>
<dbReference type="Pfam" id="PF03004">
    <property type="entry name" value="Transposase_24"/>
    <property type="match status" value="1"/>
</dbReference>
<dbReference type="Proteomes" id="UP000631114">
    <property type="component" value="Unassembled WGS sequence"/>
</dbReference>
<evidence type="ECO:0000313" key="4">
    <source>
        <dbReference type="Proteomes" id="UP000631114"/>
    </source>
</evidence>
<evidence type="ECO:0000256" key="1">
    <source>
        <dbReference type="SAM" id="MobiDB-lite"/>
    </source>
</evidence>
<evidence type="ECO:0000313" key="3">
    <source>
        <dbReference type="EMBL" id="KAF9605577.1"/>
    </source>
</evidence>
<dbReference type="AlphaFoldDB" id="A0A835HWP2"/>
<feature type="region of interest" description="Disordered" evidence="1">
    <location>
        <begin position="196"/>
        <end position="235"/>
    </location>
</feature>
<dbReference type="PANTHER" id="PTHR33144:SF25">
    <property type="entry name" value="DUF4216 DOMAIN-CONTAINING PROTEIN"/>
    <property type="match status" value="1"/>
</dbReference>
<proteinExistence type="predicted"/>
<comment type="caution">
    <text evidence="3">The sequence shown here is derived from an EMBL/GenBank/DDBJ whole genome shotgun (WGS) entry which is preliminary data.</text>
</comment>
<feature type="region of interest" description="Disordered" evidence="1">
    <location>
        <begin position="500"/>
        <end position="528"/>
    </location>
</feature>
<accession>A0A835HWP2</accession>
<dbReference type="InterPro" id="IPR004252">
    <property type="entry name" value="Probable_transposase_24"/>
</dbReference>